<feature type="region of interest" description="Disordered" evidence="2">
    <location>
        <begin position="1"/>
        <end position="20"/>
    </location>
</feature>
<dbReference type="Gene3D" id="1.25.10.10">
    <property type="entry name" value="Leucine-rich Repeat Variant"/>
    <property type="match status" value="1"/>
</dbReference>
<dbReference type="SUPFAM" id="SSF48371">
    <property type="entry name" value="ARM repeat"/>
    <property type="match status" value="1"/>
</dbReference>
<dbReference type="AlphaFoldDB" id="A0A553NE89"/>
<dbReference type="InterPro" id="IPR025283">
    <property type="entry name" value="DUF4042"/>
</dbReference>
<dbReference type="PANTHER" id="PTHR13366">
    <property type="entry name" value="MALARIA ANTIGEN-RELATED"/>
    <property type="match status" value="1"/>
</dbReference>
<dbReference type="Proteomes" id="UP000318571">
    <property type="component" value="Chromosome 10"/>
</dbReference>
<dbReference type="PANTHER" id="PTHR13366:SF0">
    <property type="entry name" value="HEAT REPEAT-CONTAINING PROTEIN 6"/>
    <property type="match status" value="1"/>
</dbReference>
<evidence type="ECO:0000256" key="1">
    <source>
        <dbReference type="ARBA" id="ARBA00015263"/>
    </source>
</evidence>
<comment type="caution">
    <text evidence="4">The sequence shown here is derived from an EMBL/GenBank/DDBJ whole genome shotgun (WGS) entry which is preliminary data.</text>
</comment>
<dbReference type="OMA" id="AICHVAS"/>
<dbReference type="OrthoDB" id="6380861at2759"/>
<dbReference type="EMBL" id="VCGU01000458">
    <property type="protein sequence ID" value="TRY63750.1"/>
    <property type="molecule type" value="Genomic_DNA"/>
</dbReference>
<evidence type="ECO:0000256" key="2">
    <source>
        <dbReference type="SAM" id="MobiDB-lite"/>
    </source>
</evidence>
<evidence type="ECO:0000313" key="4">
    <source>
        <dbReference type="EMBL" id="TRY63750.1"/>
    </source>
</evidence>
<feature type="domain" description="DUF4042" evidence="3">
    <location>
        <begin position="127"/>
        <end position="291"/>
    </location>
</feature>
<dbReference type="Pfam" id="PF13251">
    <property type="entry name" value="DUF4042"/>
    <property type="match status" value="1"/>
</dbReference>
<sequence>MSKTRQKPQPEEGDECGDKWNTWNTWIQGFNESETELTSEGLTSLMTQLDAMLMLLSQWDRPLDMSQPSWSCPLLNLLFSLLDLEAITDQRHFYQAHGPQHSVMAMKRRHASSLTPRERHALEELVLDCLTTWLRKATDRVAVFRLWIVILPDSTTNPYERSLLDKLTSLSTSTSLMLRTLNLLQSFVDKAGTYFIHIEKKKGLSCTSFTPLYQNLGDSLARTLFIFNDILADPHGDISLKSQASKTLSHFLKFVPLKKIALEPIITLMDTARRLVSSTNPVSQICGLNLMLHLSLPQDSRVEHREEAISLFGELALRINADMDRNIRYVCLQNLGQLAASEHNNGVIAQLFSEFQCRIISLLNHDDHSLVLHVLRLLKIVAKYDLSHSIPHKAHWAALLKANVVGRIQNRRDSNLESAYCDCLAEIPELIFDGLPPDKQMVLVSFVLSNCRASDQSVSSSCFRCLGVLASFKYSQSDVSFLVDCTQAILDALETNGQGSCSLKNPLINITWALANLSDTLAEIPLSDVGYPWPSVFRLLAKIPALVTPGQSVHVNTKVNCLRAMGCLLRCVNLEELSQLNDEQLTSDMLDIGFKTVLALNQTINQSQVMKVKWNGCYALGHLLRNSGLLRKIGQMEQVMTVMLGLLEHCHNFKVLNTICQSLCYLQTRVDLGIHANEVFLALVQVLDLTLRNDINDGEIAHKMNLTNSIVLALAHLFTLSDGPELVEWNELLSDDQWIVIGHTVSVVRRRLSPEKATLLLDAQSHSSHLASDSVLCRSFAS</sequence>
<proteinExistence type="predicted"/>
<dbReference type="InterPro" id="IPR052107">
    <property type="entry name" value="HEAT6"/>
</dbReference>
<reference evidence="4 5" key="1">
    <citation type="journal article" date="2018" name="Nat. Ecol. Evol.">
        <title>Genomic signatures of mitonuclear coevolution across populations of Tigriopus californicus.</title>
        <authorList>
            <person name="Barreto F.S."/>
            <person name="Watson E.T."/>
            <person name="Lima T.G."/>
            <person name="Willett C.S."/>
            <person name="Edmands S."/>
            <person name="Li W."/>
            <person name="Burton R.S."/>
        </authorList>
    </citation>
    <scope>NUCLEOTIDE SEQUENCE [LARGE SCALE GENOMIC DNA]</scope>
    <source>
        <strain evidence="4 5">San Diego</strain>
    </source>
</reference>
<keyword evidence="5" id="KW-1185">Reference proteome</keyword>
<evidence type="ECO:0000313" key="5">
    <source>
        <dbReference type="Proteomes" id="UP000318571"/>
    </source>
</evidence>
<dbReference type="STRING" id="6832.A0A553NE89"/>
<gene>
    <name evidence="4" type="ORF">TCAL_14364</name>
</gene>
<organism evidence="4 5">
    <name type="scientific">Tigriopus californicus</name>
    <name type="common">Marine copepod</name>
    <dbReference type="NCBI Taxonomy" id="6832"/>
    <lineage>
        <taxon>Eukaryota</taxon>
        <taxon>Metazoa</taxon>
        <taxon>Ecdysozoa</taxon>
        <taxon>Arthropoda</taxon>
        <taxon>Crustacea</taxon>
        <taxon>Multicrustacea</taxon>
        <taxon>Hexanauplia</taxon>
        <taxon>Copepoda</taxon>
        <taxon>Harpacticoida</taxon>
        <taxon>Harpacticidae</taxon>
        <taxon>Tigriopus</taxon>
    </lineage>
</organism>
<dbReference type="InterPro" id="IPR011989">
    <property type="entry name" value="ARM-like"/>
</dbReference>
<evidence type="ECO:0000259" key="3">
    <source>
        <dbReference type="Pfam" id="PF13251"/>
    </source>
</evidence>
<protein>
    <recommendedName>
        <fullName evidence="1">HEAT repeat-containing protein 6</fullName>
    </recommendedName>
</protein>
<dbReference type="InterPro" id="IPR016024">
    <property type="entry name" value="ARM-type_fold"/>
</dbReference>
<name>A0A553NE89_TIGCA</name>
<accession>A0A553NE89</accession>